<evidence type="ECO:0000259" key="2">
    <source>
        <dbReference type="PROSITE" id="PS50191"/>
    </source>
</evidence>
<dbReference type="CDD" id="cd00170">
    <property type="entry name" value="SEC14"/>
    <property type="match status" value="1"/>
</dbReference>
<dbReference type="InterPro" id="IPR036273">
    <property type="entry name" value="CRAL/TRIO_N_dom_sf"/>
</dbReference>
<keyword evidence="1" id="KW-0732">Signal</keyword>
<sequence>MSLFFLILTSGHFLTIDSMSEIEVLPGRVGNLTPEQQHALDEFKELIKAEGIYTPERHDDHLLLRFLRARKFHIGHTHKMFVDCENWRKELGVDQLRETFIFEEEEAVLSCYPRYYHNVDKKGRPIYIEHIGVIDIKTLFKVTDEDRMTKQHVLSYEKLITDRMPACSKRAGHHIEQCCTILDLKGVSLRQFANAFGFIKRTSAIAQNYYPEMMGKMYVINAPMMFTSVWGMVKPLLDEVTVKKIVILGSNYKATLLEDIDAENLPAAIGGTCDCAESGGCQTGEPGPWKDPRYMNVVEKTA</sequence>
<dbReference type="Proteomes" id="UP000738325">
    <property type="component" value="Unassembled WGS sequence"/>
</dbReference>
<dbReference type="Pfam" id="PF03765">
    <property type="entry name" value="CRAL_TRIO_N"/>
    <property type="match status" value="1"/>
</dbReference>
<evidence type="ECO:0000256" key="1">
    <source>
        <dbReference type="SAM" id="SignalP"/>
    </source>
</evidence>
<gene>
    <name evidence="3" type="primary">SEC14</name>
    <name evidence="3" type="ORF">BGZ99_004322</name>
</gene>
<keyword evidence="4" id="KW-1185">Reference proteome</keyword>
<dbReference type="Gene3D" id="3.40.525.10">
    <property type="entry name" value="CRAL-TRIO lipid binding domain"/>
    <property type="match status" value="1"/>
</dbReference>
<proteinExistence type="predicted"/>
<name>A0A9P6RT07_9FUNG</name>
<feature type="domain" description="CRAL-TRIO" evidence="2">
    <location>
        <begin position="104"/>
        <end position="277"/>
    </location>
</feature>
<dbReference type="EMBL" id="JAAAIP010000027">
    <property type="protein sequence ID" value="KAG0328834.1"/>
    <property type="molecule type" value="Genomic_DNA"/>
</dbReference>
<evidence type="ECO:0000313" key="3">
    <source>
        <dbReference type="EMBL" id="KAG0328834.1"/>
    </source>
</evidence>
<dbReference type="Gene3D" id="1.10.8.20">
    <property type="entry name" value="N-terminal domain of phosphatidylinositol transfer protein sec14p"/>
    <property type="match status" value="1"/>
</dbReference>
<dbReference type="InterPro" id="IPR036865">
    <property type="entry name" value="CRAL-TRIO_dom_sf"/>
</dbReference>
<reference evidence="3" key="1">
    <citation type="journal article" date="2020" name="Fungal Divers.">
        <title>Resolving the Mortierellaceae phylogeny through synthesis of multi-gene phylogenetics and phylogenomics.</title>
        <authorList>
            <person name="Vandepol N."/>
            <person name="Liber J."/>
            <person name="Desiro A."/>
            <person name="Na H."/>
            <person name="Kennedy M."/>
            <person name="Barry K."/>
            <person name="Grigoriev I.V."/>
            <person name="Miller A.N."/>
            <person name="O'Donnell K."/>
            <person name="Stajich J.E."/>
            <person name="Bonito G."/>
        </authorList>
    </citation>
    <scope>NUCLEOTIDE SEQUENCE</scope>
    <source>
        <strain evidence="3">REB-010B</strain>
    </source>
</reference>
<feature type="signal peptide" evidence="1">
    <location>
        <begin position="1"/>
        <end position="18"/>
    </location>
</feature>
<dbReference type="SUPFAM" id="SSF46938">
    <property type="entry name" value="CRAL/TRIO N-terminal domain"/>
    <property type="match status" value="1"/>
</dbReference>
<dbReference type="PANTHER" id="PTHR45657">
    <property type="entry name" value="CRAL-TRIO DOMAIN-CONTAINING PROTEIN YKL091C-RELATED"/>
    <property type="match status" value="1"/>
</dbReference>
<dbReference type="Pfam" id="PF00650">
    <property type="entry name" value="CRAL_TRIO"/>
    <property type="match status" value="1"/>
</dbReference>
<dbReference type="SMART" id="SM00516">
    <property type="entry name" value="SEC14"/>
    <property type="match status" value="1"/>
</dbReference>
<comment type="caution">
    <text evidence="3">The sequence shown here is derived from an EMBL/GenBank/DDBJ whole genome shotgun (WGS) entry which is preliminary data.</text>
</comment>
<organism evidence="3 4">
    <name type="scientific">Dissophora globulifera</name>
    <dbReference type="NCBI Taxonomy" id="979702"/>
    <lineage>
        <taxon>Eukaryota</taxon>
        <taxon>Fungi</taxon>
        <taxon>Fungi incertae sedis</taxon>
        <taxon>Mucoromycota</taxon>
        <taxon>Mortierellomycotina</taxon>
        <taxon>Mortierellomycetes</taxon>
        <taxon>Mortierellales</taxon>
        <taxon>Mortierellaceae</taxon>
        <taxon>Dissophora</taxon>
    </lineage>
</organism>
<dbReference type="InterPro" id="IPR001251">
    <property type="entry name" value="CRAL-TRIO_dom"/>
</dbReference>
<dbReference type="InterPro" id="IPR011074">
    <property type="entry name" value="CRAL/TRIO_N_dom"/>
</dbReference>
<dbReference type="PROSITE" id="PS50191">
    <property type="entry name" value="CRAL_TRIO"/>
    <property type="match status" value="1"/>
</dbReference>
<dbReference type="OrthoDB" id="1434354at2759"/>
<dbReference type="SMART" id="SM01100">
    <property type="entry name" value="CRAL_TRIO_N"/>
    <property type="match status" value="1"/>
</dbReference>
<dbReference type="AlphaFoldDB" id="A0A9P6RT07"/>
<dbReference type="PANTHER" id="PTHR45657:SF1">
    <property type="entry name" value="CRAL-TRIO DOMAIN-CONTAINING PROTEIN YKL091C-RELATED"/>
    <property type="match status" value="1"/>
</dbReference>
<feature type="chain" id="PRO_5040270735" evidence="1">
    <location>
        <begin position="19"/>
        <end position="302"/>
    </location>
</feature>
<protein>
    <submittedName>
        <fullName evidence="3">Cytosolic factor, phosphatidylinositol/phosphatidylcholine transfer protein</fullName>
    </submittedName>
</protein>
<dbReference type="PRINTS" id="PR00180">
    <property type="entry name" value="CRETINALDHBP"/>
</dbReference>
<dbReference type="SUPFAM" id="SSF52087">
    <property type="entry name" value="CRAL/TRIO domain"/>
    <property type="match status" value="1"/>
</dbReference>
<dbReference type="InterPro" id="IPR051026">
    <property type="entry name" value="PI/PC_transfer"/>
</dbReference>
<evidence type="ECO:0000313" key="4">
    <source>
        <dbReference type="Proteomes" id="UP000738325"/>
    </source>
</evidence>
<accession>A0A9P6RT07</accession>